<evidence type="ECO:0000256" key="1">
    <source>
        <dbReference type="ARBA" id="ARBA00023239"/>
    </source>
</evidence>
<accession>A0A9Y2INF6</accession>
<dbReference type="Proteomes" id="UP001236014">
    <property type="component" value="Chromosome"/>
</dbReference>
<dbReference type="SUPFAM" id="SSF56529">
    <property type="entry name" value="FAH"/>
    <property type="match status" value="1"/>
</dbReference>
<keyword evidence="4" id="KW-1185">Reference proteome</keyword>
<dbReference type="Pfam" id="PF01557">
    <property type="entry name" value="FAA_hydrolase"/>
    <property type="match status" value="1"/>
</dbReference>
<dbReference type="PANTHER" id="PTHR30143">
    <property type="entry name" value="ACID HYDRATASE"/>
    <property type="match status" value="1"/>
</dbReference>
<dbReference type="GO" id="GO:0005737">
    <property type="term" value="C:cytoplasm"/>
    <property type="evidence" value="ECO:0007669"/>
    <property type="project" value="TreeGrafter"/>
</dbReference>
<dbReference type="AlphaFoldDB" id="A0A9Y2INF6"/>
<keyword evidence="3" id="KW-0378">Hydrolase</keyword>
<dbReference type="InterPro" id="IPR011234">
    <property type="entry name" value="Fumarylacetoacetase-like_C"/>
</dbReference>
<keyword evidence="1" id="KW-0456">Lyase</keyword>
<proteinExistence type="predicted"/>
<dbReference type="PANTHER" id="PTHR30143:SF0">
    <property type="entry name" value="2-KETO-4-PENTENOATE HYDRATASE"/>
    <property type="match status" value="1"/>
</dbReference>
<dbReference type="KEGG" id="acab:QRX50_20895"/>
<reference evidence="3 4" key="1">
    <citation type="submission" date="2023-06" db="EMBL/GenBank/DDBJ databases">
        <authorList>
            <person name="Oyuntsetseg B."/>
            <person name="Kim S.B."/>
        </authorList>
    </citation>
    <scope>NUCLEOTIDE SEQUENCE [LARGE SCALE GENOMIC DNA]</scope>
    <source>
        <strain evidence="3 4">2-15</strain>
    </source>
</reference>
<dbReference type="Gene3D" id="3.90.850.10">
    <property type="entry name" value="Fumarylacetoacetase-like, C-terminal domain"/>
    <property type="match status" value="1"/>
</dbReference>
<evidence type="ECO:0000313" key="3">
    <source>
        <dbReference type="EMBL" id="WIX83042.1"/>
    </source>
</evidence>
<dbReference type="EMBL" id="CP127294">
    <property type="protein sequence ID" value="WIX83042.1"/>
    <property type="molecule type" value="Genomic_DNA"/>
</dbReference>
<name>A0A9Y2INF6_9PSEU</name>
<dbReference type="GO" id="GO:0008684">
    <property type="term" value="F:2-oxopent-4-enoate hydratase activity"/>
    <property type="evidence" value="ECO:0007669"/>
    <property type="project" value="TreeGrafter"/>
</dbReference>
<protein>
    <submittedName>
        <fullName evidence="3">Fumarylacetoacetate hydrolase family protein</fullName>
    </submittedName>
</protein>
<dbReference type="InterPro" id="IPR036663">
    <property type="entry name" value="Fumarylacetoacetase_C_sf"/>
</dbReference>
<sequence length="262" mass="27496">MTDTIENPVAQVLHRARTGRTLLDAATEATALSLENAYEIQDDLTRLRLAEGRCAVGYKLGYTSAAMRRQMGVTAPNYGPLLDDMVLRDGAQATGFLHPRVEPEIGVILSRDLAGPGLALHEVADAIAEVRVCLEVVDSIWRDYRFTAEQNTADGSSAAGVVLGPVLDVEPLQAHRVTVELQEDNALVATATSAAAAGHPLHGVAWLAAQLAARGSGLKKDELIITGGLTSAVPLRPGSTITARFDGATTVSVGRPAGETDA</sequence>
<dbReference type="InterPro" id="IPR050772">
    <property type="entry name" value="Hydratase-Decarb/MhpD_sf"/>
</dbReference>
<evidence type="ECO:0000259" key="2">
    <source>
        <dbReference type="Pfam" id="PF01557"/>
    </source>
</evidence>
<organism evidence="3 4">
    <name type="scientific">Amycolatopsis carbonis</name>
    <dbReference type="NCBI Taxonomy" id="715471"/>
    <lineage>
        <taxon>Bacteria</taxon>
        <taxon>Bacillati</taxon>
        <taxon>Actinomycetota</taxon>
        <taxon>Actinomycetes</taxon>
        <taxon>Pseudonocardiales</taxon>
        <taxon>Pseudonocardiaceae</taxon>
        <taxon>Amycolatopsis</taxon>
    </lineage>
</organism>
<gene>
    <name evidence="3" type="ORF">QRX50_20895</name>
</gene>
<dbReference type="GO" id="GO:0016787">
    <property type="term" value="F:hydrolase activity"/>
    <property type="evidence" value="ECO:0007669"/>
    <property type="project" value="UniProtKB-KW"/>
</dbReference>
<dbReference type="RefSeq" id="WP_285973602.1">
    <property type="nucleotide sequence ID" value="NZ_CP127294.1"/>
</dbReference>
<feature type="domain" description="Fumarylacetoacetase-like C-terminal" evidence="2">
    <location>
        <begin position="98"/>
        <end position="250"/>
    </location>
</feature>
<evidence type="ECO:0000313" key="4">
    <source>
        <dbReference type="Proteomes" id="UP001236014"/>
    </source>
</evidence>